<dbReference type="Gramene" id="KCW65555">
    <property type="protein sequence ID" value="KCW65555"/>
    <property type="gene ID" value="EUGRSUZ_G02952"/>
</dbReference>
<evidence type="ECO:0000259" key="3">
    <source>
        <dbReference type="Pfam" id="PF03171"/>
    </source>
</evidence>
<keyword evidence="1" id="KW-0479">Metal-binding</keyword>
<dbReference type="InterPro" id="IPR050295">
    <property type="entry name" value="Plant_2OG-oxidoreductases"/>
</dbReference>
<proteinExistence type="predicted"/>
<dbReference type="InParanoid" id="A0A059BIP9"/>
<keyword evidence="2" id="KW-0408">Iron</keyword>
<sequence length="132" mass="14949">MHGEIRLGTRMNYYPSCCRGNLVVGVSPPSDGRSLTFLLQDDEITSLQIKHRGKMGPRETDSKCNICKHWGCCEGFCASFKYCYFRASQLNFQSELRAQDLSQLTSKKSIEHRAVTTEEIKNFNRNICTTGG</sequence>
<gene>
    <name evidence="4" type="ORF">EUGRSUZ_G02952</name>
</gene>
<dbReference type="PANTHER" id="PTHR47991">
    <property type="entry name" value="OXOGLUTARATE/IRON-DEPENDENT DIOXYGENASE"/>
    <property type="match status" value="1"/>
</dbReference>
<dbReference type="SUPFAM" id="SSF51197">
    <property type="entry name" value="Clavaminate synthase-like"/>
    <property type="match status" value="1"/>
</dbReference>
<protein>
    <recommendedName>
        <fullName evidence="3">Isopenicillin N synthase-like Fe(2+) 2OG dioxygenase domain-containing protein</fullName>
    </recommendedName>
</protein>
<dbReference type="InterPro" id="IPR044861">
    <property type="entry name" value="IPNS-like_FE2OG_OXY"/>
</dbReference>
<organism evidence="4">
    <name type="scientific">Eucalyptus grandis</name>
    <name type="common">Flooded gum</name>
    <dbReference type="NCBI Taxonomy" id="71139"/>
    <lineage>
        <taxon>Eukaryota</taxon>
        <taxon>Viridiplantae</taxon>
        <taxon>Streptophyta</taxon>
        <taxon>Embryophyta</taxon>
        <taxon>Tracheophyta</taxon>
        <taxon>Spermatophyta</taxon>
        <taxon>Magnoliopsida</taxon>
        <taxon>eudicotyledons</taxon>
        <taxon>Gunneridae</taxon>
        <taxon>Pentapetalae</taxon>
        <taxon>rosids</taxon>
        <taxon>malvids</taxon>
        <taxon>Myrtales</taxon>
        <taxon>Myrtaceae</taxon>
        <taxon>Myrtoideae</taxon>
        <taxon>Eucalypteae</taxon>
        <taxon>Eucalyptus</taxon>
    </lineage>
</organism>
<dbReference type="InterPro" id="IPR027443">
    <property type="entry name" value="IPNS-like_sf"/>
</dbReference>
<feature type="domain" description="Isopenicillin N synthase-like Fe(2+) 2OG dioxygenase" evidence="3">
    <location>
        <begin position="9"/>
        <end position="54"/>
    </location>
</feature>
<dbReference type="STRING" id="71139.A0A059BIP9"/>
<dbReference type="AlphaFoldDB" id="A0A059BIP9"/>
<reference evidence="4" key="1">
    <citation type="submission" date="2013-07" db="EMBL/GenBank/DDBJ databases">
        <title>The genome of Eucalyptus grandis.</title>
        <authorList>
            <person name="Schmutz J."/>
            <person name="Hayes R."/>
            <person name="Myburg A."/>
            <person name="Tuskan G."/>
            <person name="Grattapaglia D."/>
            <person name="Rokhsar D.S."/>
        </authorList>
    </citation>
    <scope>NUCLEOTIDE SEQUENCE</scope>
    <source>
        <tissue evidence="4">Leaf extractions</tissue>
    </source>
</reference>
<evidence type="ECO:0000313" key="4">
    <source>
        <dbReference type="EMBL" id="KCW65555.1"/>
    </source>
</evidence>
<dbReference type="Gene3D" id="2.60.120.330">
    <property type="entry name" value="B-lactam Antibiotic, Isopenicillin N Synthase, Chain"/>
    <property type="match status" value="1"/>
</dbReference>
<accession>A0A059BIP9</accession>
<dbReference type="EMBL" id="KK198759">
    <property type="protein sequence ID" value="KCW65555.1"/>
    <property type="molecule type" value="Genomic_DNA"/>
</dbReference>
<evidence type="ECO:0000256" key="1">
    <source>
        <dbReference type="ARBA" id="ARBA00022723"/>
    </source>
</evidence>
<name>A0A059BIP9_EUCGR</name>
<evidence type="ECO:0000256" key="2">
    <source>
        <dbReference type="ARBA" id="ARBA00023004"/>
    </source>
</evidence>
<dbReference type="Pfam" id="PF03171">
    <property type="entry name" value="2OG-FeII_Oxy"/>
    <property type="match status" value="1"/>
</dbReference>
<dbReference type="GO" id="GO:0046872">
    <property type="term" value="F:metal ion binding"/>
    <property type="evidence" value="ECO:0007669"/>
    <property type="project" value="UniProtKB-KW"/>
</dbReference>